<dbReference type="CDD" id="cd07765">
    <property type="entry name" value="KRAB_A-box"/>
    <property type="match status" value="1"/>
</dbReference>
<dbReference type="KEGG" id="hgl:101700532"/>
<keyword evidence="2" id="KW-1185">Reference proteome</keyword>
<dbReference type="RefSeq" id="XP_012921944.1">
    <property type="nucleotide sequence ID" value="XM_013066490.2"/>
</dbReference>
<dbReference type="Gene3D" id="6.10.140.140">
    <property type="match status" value="1"/>
</dbReference>
<evidence type="ECO:0000313" key="3">
    <source>
        <dbReference type="RefSeq" id="XP_012921944.1"/>
    </source>
</evidence>
<organism evidence="2 3">
    <name type="scientific">Heterocephalus glaber</name>
    <name type="common">Naked mole rat</name>
    <dbReference type="NCBI Taxonomy" id="10181"/>
    <lineage>
        <taxon>Eukaryota</taxon>
        <taxon>Metazoa</taxon>
        <taxon>Chordata</taxon>
        <taxon>Craniata</taxon>
        <taxon>Vertebrata</taxon>
        <taxon>Euteleostomi</taxon>
        <taxon>Mammalia</taxon>
        <taxon>Eutheria</taxon>
        <taxon>Euarchontoglires</taxon>
        <taxon>Glires</taxon>
        <taxon>Rodentia</taxon>
        <taxon>Hystricomorpha</taxon>
        <taxon>Bathyergidae</taxon>
        <taxon>Heterocephalus</taxon>
    </lineage>
</organism>
<dbReference type="PANTHER" id="PTHR23232:SF158">
    <property type="entry name" value="KRAB DOMAIN-CONTAINING PROTEIN 5"/>
    <property type="match status" value="1"/>
</dbReference>
<name>A0AAX6QNP1_HETGA</name>
<sequence length="138" mass="16062">MEAVTFEDVAVNFTREEWAFLDPSQKKLYRDVMWETLRNLAAIGRSSGDQQIEDEYKTWSKSLRANHQAQCVPTCNPSTWEAEAGKLRQVSSQPWPHSEFQGSLNCRVRGCLQKHKEQANYVPCSKLQKFRRREILSI</sequence>
<dbReference type="Proteomes" id="UP000694906">
    <property type="component" value="Unplaced"/>
</dbReference>
<dbReference type="PANTHER" id="PTHR23232">
    <property type="entry name" value="KRAB DOMAIN C2H2 ZINC FINGER"/>
    <property type="match status" value="1"/>
</dbReference>
<evidence type="ECO:0000313" key="2">
    <source>
        <dbReference type="Proteomes" id="UP000694906"/>
    </source>
</evidence>
<dbReference type="SUPFAM" id="SSF109640">
    <property type="entry name" value="KRAB domain (Kruppel-associated box)"/>
    <property type="match status" value="1"/>
</dbReference>
<dbReference type="InterPro" id="IPR001909">
    <property type="entry name" value="KRAB"/>
</dbReference>
<accession>A0AAX6QNP1</accession>
<evidence type="ECO:0000259" key="1">
    <source>
        <dbReference type="PROSITE" id="PS50805"/>
    </source>
</evidence>
<dbReference type="GeneID" id="101700532"/>
<feature type="domain" description="KRAB" evidence="1">
    <location>
        <begin position="4"/>
        <end position="71"/>
    </location>
</feature>
<dbReference type="PROSITE" id="PS50805">
    <property type="entry name" value="KRAB"/>
    <property type="match status" value="1"/>
</dbReference>
<proteinExistence type="predicted"/>
<dbReference type="SMART" id="SM00349">
    <property type="entry name" value="KRAB"/>
    <property type="match status" value="1"/>
</dbReference>
<dbReference type="InterPro" id="IPR036051">
    <property type="entry name" value="KRAB_dom_sf"/>
</dbReference>
<gene>
    <name evidence="3" type="primary">LOC101700532</name>
</gene>
<dbReference type="AlphaFoldDB" id="A0AAX6QNP1"/>
<protein>
    <submittedName>
        <fullName evidence="3">Zinc finger protein 791-like isoform X3</fullName>
    </submittedName>
</protein>
<dbReference type="Pfam" id="PF01352">
    <property type="entry name" value="KRAB"/>
    <property type="match status" value="1"/>
</dbReference>
<dbReference type="InterPro" id="IPR050169">
    <property type="entry name" value="Krueppel_C2H2_ZnF"/>
</dbReference>
<dbReference type="GO" id="GO:0006355">
    <property type="term" value="P:regulation of DNA-templated transcription"/>
    <property type="evidence" value="ECO:0007669"/>
    <property type="project" value="InterPro"/>
</dbReference>
<reference evidence="3" key="1">
    <citation type="submission" date="2025-08" db="UniProtKB">
        <authorList>
            <consortium name="RefSeq"/>
        </authorList>
    </citation>
    <scope>IDENTIFICATION</scope>
</reference>